<dbReference type="EC" id="3.4.14.10" evidence="4"/>
<dbReference type="VEuPathDB" id="FungiDB:MFRU_004g03810"/>
<evidence type="ECO:0000313" key="17">
    <source>
        <dbReference type="EMBL" id="KAA8569659.1"/>
    </source>
</evidence>
<dbReference type="PROSITE" id="PS51695">
    <property type="entry name" value="SEDOLISIN"/>
    <property type="match status" value="1"/>
</dbReference>
<dbReference type="FunFam" id="3.40.50.200:FF:000015">
    <property type="entry name" value="Tripeptidyl peptidase A"/>
    <property type="match status" value="1"/>
</dbReference>
<keyword evidence="7 15" id="KW-0479">Metal-binding</keyword>
<dbReference type="CDD" id="cd11377">
    <property type="entry name" value="Pro-peptidase_S53"/>
    <property type="match status" value="1"/>
</dbReference>
<dbReference type="InterPro" id="IPR015366">
    <property type="entry name" value="S53_propep"/>
</dbReference>
<keyword evidence="18" id="KW-1185">Reference proteome</keyword>
<reference evidence="17 18" key="1">
    <citation type="submission" date="2019-06" db="EMBL/GenBank/DDBJ databases">
        <title>Genome Sequence of the Brown Rot Fungal Pathogen Monilinia fructicola.</title>
        <authorList>
            <person name="De Miccolis Angelini R.M."/>
            <person name="Landi L."/>
            <person name="Abate D."/>
            <person name="Pollastro S."/>
            <person name="Romanazzi G."/>
            <person name="Faretra F."/>
        </authorList>
    </citation>
    <scope>NUCLEOTIDE SEQUENCE [LARGE SCALE GENOMIC DNA]</scope>
    <source>
        <strain evidence="17 18">Mfrc123</strain>
    </source>
</reference>
<feature type="active site" description="Charge relay system" evidence="15">
    <location>
        <position position="541"/>
    </location>
</feature>
<organism evidence="17 18">
    <name type="scientific">Monilinia fructicola</name>
    <name type="common">Brown rot fungus</name>
    <name type="synonym">Ciboria fructicola</name>
    <dbReference type="NCBI Taxonomy" id="38448"/>
    <lineage>
        <taxon>Eukaryota</taxon>
        <taxon>Fungi</taxon>
        <taxon>Dikarya</taxon>
        <taxon>Ascomycota</taxon>
        <taxon>Pezizomycotina</taxon>
        <taxon>Leotiomycetes</taxon>
        <taxon>Helotiales</taxon>
        <taxon>Sclerotiniaceae</taxon>
        <taxon>Monilinia</taxon>
    </lineage>
</organism>
<evidence type="ECO:0000256" key="7">
    <source>
        <dbReference type="ARBA" id="ARBA00022723"/>
    </source>
</evidence>
<evidence type="ECO:0000256" key="5">
    <source>
        <dbReference type="ARBA" id="ARBA00022525"/>
    </source>
</evidence>
<keyword evidence="12" id="KW-0843">Virulence</keyword>
<feature type="active site" description="Charge relay system" evidence="15">
    <location>
        <position position="324"/>
    </location>
</feature>
<evidence type="ECO:0000256" key="9">
    <source>
        <dbReference type="ARBA" id="ARBA00022801"/>
    </source>
</evidence>
<evidence type="ECO:0000256" key="3">
    <source>
        <dbReference type="ARBA" id="ARBA00004239"/>
    </source>
</evidence>
<dbReference type="InterPro" id="IPR030400">
    <property type="entry name" value="Sedolisin_dom"/>
</dbReference>
<sequence>MAPSDPAATNSLISPPPAPLVYSSSYLASDYKLCQRSKMKLSRVLSGLAVCSFAACESSMELLESLHDIPQGWVQLEKPRPFKNIKLRIALEQPDNELFEQKLFAVSTPDHHEYGQHLDREELKRLVKPADESTEAVLSWLEKSGISGSNIDNDGEWINFRTSIQQAEQMLNATFHYYAHQDRKKNKQIRTLRYSVPREISSHITMIQPTTRFGQMKAERSQLFREEFASAVLPSLNATACNVTITPQCLRDLYNIGNYTADPNPESRFGIAGYLGQWAKYDALEVFLNQYAPYAVDQNFSYALINGGLDTQNSTANDGEANLDIQYAAAIGYETNITYYSTGGLGYLVPDLDQPSQDDNQNEPYLDYLNYMLSLPNNELPQTITTSYGEDEQSVPEAYSKTVCKLFGQLGLRGVSILFSSGDTGVGSACQTNDGKNTTRFLPIFPASCPYVTSVGATRYVEPEAAVSFSSGGFSDRWARPSYQDEAVKEYLEILGDRWKGLYNPHGRGFPDVAAQGVRFHTKEVNPITGVARDTLASGTSASSPAFAAIISLLNNARLNAGRKPLGFLNPWLYSLGKRGLNDVVHGGSTGCTGIDYYSGLPTPFVPYASWNATKGWDPVTGLGTPDFAKLLELVQGGYAA</sequence>
<feature type="binding site" evidence="15">
    <location>
        <position position="618"/>
    </location>
    <ligand>
        <name>Ca(2+)</name>
        <dbReference type="ChEBI" id="CHEBI:29108"/>
    </ligand>
</feature>
<keyword evidence="10 15" id="KW-0720">Serine protease</keyword>
<dbReference type="GO" id="GO:0006508">
    <property type="term" value="P:proteolysis"/>
    <property type="evidence" value="ECO:0007669"/>
    <property type="project" value="UniProtKB-KW"/>
</dbReference>
<comment type="caution">
    <text evidence="17">The sequence shown here is derived from an EMBL/GenBank/DDBJ whole genome shotgun (WGS) entry which is preliminary data.</text>
</comment>
<dbReference type="Pfam" id="PF09286">
    <property type="entry name" value="Pro-kuma_activ"/>
    <property type="match status" value="1"/>
</dbReference>
<evidence type="ECO:0000256" key="10">
    <source>
        <dbReference type="ARBA" id="ARBA00022825"/>
    </source>
</evidence>
<dbReference type="GO" id="GO:0046872">
    <property type="term" value="F:metal ion binding"/>
    <property type="evidence" value="ECO:0007669"/>
    <property type="project" value="UniProtKB-UniRule"/>
</dbReference>
<keyword evidence="5" id="KW-0964">Secreted</keyword>
<gene>
    <name evidence="17" type="ORF">EYC84_001261</name>
</gene>
<dbReference type="SUPFAM" id="SSF52743">
    <property type="entry name" value="Subtilisin-like"/>
    <property type="match status" value="1"/>
</dbReference>
<comment type="subcellular location">
    <subcellularLocation>
        <location evidence="3">Secreted</location>
        <location evidence="3">Extracellular space</location>
    </subcellularLocation>
</comment>
<dbReference type="Proteomes" id="UP000322873">
    <property type="component" value="Unassembled WGS sequence"/>
</dbReference>
<keyword evidence="8" id="KW-0732">Signal</keyword>
<keyword evidence="6 15" id="KW-0645">Protease</keyword>
<proteinExistence type="predicted"/>
<evidence type="ECO:0000256" key="8">
    <source>
        <dbReference type="ARBA" id="ARBA00022729"/>
    </source>
</evidence>
<dbReference type="GO" id="GO:0008240">
    <property type="term" value="F:tripeptidyl-peptidase activity"/>
    <property type="evidence" value="ECO:0007669"/>
    <property type="project" value="UniProtKB-EC"/>
</dbReference>
<evidence type="ECO:0000256" key="14">
    <source>
        <dbReference type="ARBA" id="ARBA00023180"/>
    </source>
</evidence>
<feature type="binding site" evidence="15">
    <location>
        <position position="584"/>
    </location>
    <ligand>
        <name>Ca(2+)</name>
        <dbReference type="ChEBI" id="CHEBI:29108"/>
    </ligand>
</feature>
<evidence type="ECO:0000259" key="16">
    <source>
        <dbReference type="PROSITE" id="PS51695"/>
    </source>
</evidence>
<dbReference type="InterPro" id="IPR023828">
    <property type="entry name" value="Peptidase_S8_Ser-AS"/>
</dbReference>
<dbReference type="GO" id="GO:0005576">
    <property type="term" value="C:extracellular region"/>
    <property type="evidence" value="ECO:0007669"/>
    <property type="project" value="UniProtKB-SubCell"/>
</dbReference>
<dbReference type="CDD" id="cd04056">
    <property type="entry name" value="Peptidases_S53"/>
    <property type="match status" value="1"/>
</dbReference>
<keyword evidence="9 15" id="KW-0378">Hydrolase</keyword>
<feature type="active site" description="Charge relay system" evidence="15">
    <location>
        <position position="320"/>
    </location>
</feature>
<feature type="binding site" evidence="15">
    <location>
        <position position="583"/>
    </location>
    <ligand>
        <name>Ca(2+)</name>
        <dbReference type="ChEBI" id="CHEBI:29108"/>
    </ligand>
</feature>
<comment type="cofactor">
    <cofactor evidence="15">
        <name>Ca(2+)</name>
        <dbReference type="ChEBI" id="CHEBI:29108"/>
    </cofactor>
    <text evidence="15">Binds 1 Ca(2+) ion per subunit.</text>
</comment>
<dbReference type="InterPro" id="IPR036852">
    <property type="entry name" value="Peptidase_S8/S53_dom_sf"/>
</dbReference>
<feature type="domain" description="Peptidase S53" evidence="16">
    <location>
        <begin position="244"/>
        <end position="638"/>
    </location>
</feature>
<evidence type="ECO:0000256" key="13">
    <source>
        <dbReference type="ARBA" id="ARBA00023145"/>
    </source>
</evidence>
<evidence type="ECO:0000256" key="12">
    <source>
        <dbReference type="ARBA" id="ARBA00023026"/>
    </source>
</evidence>
<evidence type="ECO:0000256" key="15">
    <source>
        <dbReference type="PROSITE-ProRule" id="PRU01032"/>
    </source>
</evidence>
<evidence type="ECO:0000256" key="11">
    <source>
        <dbReference type="ARBA" id="ARBA00022837"/>
    </source>
</evidence>
<dbReference type="SMART" id="SM00944">
    <property type="entry name" value="Pro-kuma_activ"/>
    <property type="match status" value="1"/>
</dbReference>
<dbReference type="EMBL" id="VICG01000008">
    <property type="protein sequence ID" value="KAA8569659.1"/>
    <property type="molecule type" value="Genomic_DNA"/>
</dbReference>
<comment type="function">
    <text evidence="2">Secreted tripeptidyl-peptidase which degrades proteins at acidic pHs and is involved in virulence.</text>
</comment>
<dbReference type="PANTHER" id="PTHR14218:SF35">
    <property type="entry name" value="PEPTIDASE S53 DOMAIN-CONTAINING PROTEIN"/>
    <property type="match status" value="1"/>
</dbReference>
<evidence type="ECO:0000256" key="6">
    <source>
        <dbReference type="ARBA" id="ARBA00022670"/>
    </source>
</evidence>
<dbReference type="InterPro" id="IPR050819">
    <property type="entry name" value="Tripeptidyl-peptidase_I"/>
</dbReference>
<name>A0A5M9JNT9_MONFR</name>
<dbReference type="PANTHER" id="PTHR14218">
    <property type="entry name" value="PROTEASE S8 TRIPEPTIDYL PEPTIDASE I CLN2"/>
    <property type="match status" value="1"/>
</dbReference>
<keyword evidence="14" id="KW-0325">Glycoprotein</keyword>
<dbReference type="Gene3D" id="3.40.50.200">
    <property type="entry name" value="Peptidase S8/S53 domain"/>
    <property type="match status" value="1"/>
</dbReference>
<dbReference type="AlphaFoldDB" id="A0A5M9JNT9"/>
<evidence type="ECO:0000256" key="2">
    <source>
        <dbReference type="ARBA" id="ARBA00002451"/>
    </source>
</evidence>
<evidence type="ECO:0000256" key="4">
    <source>
        <dbReference type="ARBA" id="ARBA00012462"/>
    </source>
</evidence>
<keyword evidence="13" id="KW-0865">Zymogen</keyword>
<dbReference type="PROSITE" id="PS00138">
    <property type="entry name" value="SUBTILASE_SER"/>
    <property type="match status" value="1"/>
</dbReference>
<comment type="catalytic activity">
    <reaction evidence="1">
        <text>Release of an N-terminal tripeptide from a polypeptide.</text>
        <dbReference type="EC" id="3.4.14.10"/>
    </reaction>
</comment>
<feature type="binding site" evidence="15">
    <location>
        <position position="616"/>
    </location>
    <ligand>
        <name>Ca(2+)</name>
        <dbReference type="ChEBI" id="CHEBI:29108"/>
    </ligand>
</feature>
<evidence type="ECO:0000256" key="1">
    <source>
        <dbReference type="ARBA" id="ARBA00001910"/>
    </source>
</evidence>
<dbReference type="GO" id="GO:0004252">
    <property type="term" value="F:serine-type endopeptidase activity"/>
    <property type="evidence" value="ECO:0007669"/>
    <property type="project" value="UniProtKB-UniRule"/>
</dbReference>
<evidence type="ECO:0000313" key="18">
    <source>
        <dbReference type="Proteomes" id="UP000322873"/>
    </source>
</evidence>
<dbReference type="SUPFAM" id="SSF54897">
    <property type="entry name" value="Protease propeptides/inhibitors"/>
    <property type="match status" value="1"/>
</dbReference>
<keyword evidence="11 15" id="KW-0106">Calcium</keyword>
<protein>
    <recommendedName>
        <fullName evidence="4">tripeptidyl-peptidase II</fullName>
        <ecNumber evidence="4">3.4.14.10</ecNumber>
    </recommendedName>
</protein>
<accession>A0A5M9JNT9</accession>